<organism evidence="1 2">
    <name type="scientific">Rhodococcus artemisiae</name>
    <dbReference type="NCBI Taxonomy" id="714159"/>
    <lineage>
        <taxon>Bacteria</taxon>
        <taxon>Bacillati</taxon>
        <taxon>Actinomycetota</taxon>
        <taxon>Actinomycetes</taxon>
        <taxon>Mycobacteriales</taxon>
        <taxon>Nocardiaceae</taxon>
        <taxon>Rhodococcus</taxon>
    </lineage>
</organism>
<gene>
    <name evidence="1" type="ORF">Q7514_03530</name>
</gene>
<proteinExistence type="predicted"/>
<dbReference type="Proteomes" id="UP001336020">
    <property type="component" value="Unassembled WGS sequence"/>
</dbReference>
<reference evidence="1 2" key="1">
    <citation type="submission" date="2023-07" db="EMBL/GenBank/DDBJ databases">
        <authorList>
            <person name="Girao M."/>
            <person name="Carvalho M.F."/>
        </authorList>
    </citation>
    <scope>NUCLEOTIDE SEQUENCE [LARGE SCALE GENOMIC DNA]</scope>
    <source>
        <strain evidence="1 2">YIM65754</strain>
    </source>
</reference>
<comment type="caution">
    <text evidence="1">The sequence shown here is derived from an EMBL/GenBank/DDBJ whole genome shotgun (WGS) entry which is preliminary data.</text>
</comment>
<sequence length="65" mass="6957">MTNDDTLTLVLERTGHWTIDIPDGMSNRAAASRLRIIADSIDAAATAPELSDTQLVMSREQGDAG</sequence>
<protein>
    <submittedName>
        <fullName evidence="1">Uncharacterized protein</fullName>
    </submittedName>
</protein>
<evidence type="ECO:0000313" key="1">
    <source>
        <dbReference type="EMBL" id="MEE2056599.1"/>
    </source>
</evidence>
<dbReference type="EMBL" id="JAUTXY010000001">
    <property type="protein sequence ID" value="MEE2056599.1"/>
    <property type="molecule type" value="Genomic_DNA"/>
</dbReference>
<dbReference type="RefSeq" id="WP_330131844.1">
    <property type="nucleotide sequence ID" value="NZ_JAUTXY010000001.1"/>
</dbReference>
<accession>A0ABU7L4Y6</accession>
<name>A0ABU7L4Y6_9NOCA</name>
<evidence type="ECO:0000313" key="2">
    <source>
        <dbReference type="Proteomes" id="UP001336020"/>
    </source>
</evidence>
<keyword evidence="2" id="KW-1185">Reference proteome</keyword>